<dbReference type="Proteomes" id="UP001066276">
    <property type="component" value="Chromosome 5"/>
</dbReference>
<dbReference type="EMBL" id="JANPWB010000009">
    <property type="protein sequence ID" value="KAJ1147827.1"/>
    <property type="molecule type" value="Genomic_DNA"/>
</dbReference>
<comment type="caution">
    <text evidence="1">The sequence shown here is derived from an EMBL/GenBank/DDBJ whole genome shotgun (WGS) entry which is preliminary data.</text>
</comment>
<protein>
    <submittedName>
        <fullName evidence="1">Uncharacterized protein</fullName>
    </submittedName>
</protein>
<proteinExistence type="predicted"/>
<gene>
    <name evidence="1" type="ORF">NDU88_000681</name>
</gene>
<dbReference type="AlphaFoldDB" id="A0AAV7R7Z9"/>
<reference evidence="1" key="1">
    <citation type="journal article" date="2022" name="bioRxiv">
        <title>Sequencing and chromosome-scale assembly of the giantPleurodeles waltlgenome.</title>
        <authorList>
            <person name="Brown T."/>
            <person name="Elewa A."/>
            <person name="Iarovenko S."/>
            <person name="Subramanian E."/>
            <person name="Araus A.J."/>
            <person name="Petzold A."/>
            <person name="Susuki M."/>
            <person name="Suzuki K.-i.T."/>
            <person name="Hayashi T."/>
            <person name="Toyoda A."/>
            <person name="Oliveira C."/>
            <person name="Osipova E."/>
            <person name="Leigh N.D."/>
            <person name="Simon A."/>
            <person name="Yun M.H."/>
        </authorList>
    </citation>
    <scope>NUCLEOTIDE SEQUENCE</scope>
    <source>
        <strain evidence="1">20211129_DDA</strain>
        <tissue evidence="1">Liver</tissue>
    </source>
</reference>
<name>A0AAV7R7Z9_PLEWA</name>
<accession>A0AAV7R7Z9</accession>
<sequence length="138" mass="15176">MAVFRVPQDSASSYCSQGPWGMRNVYKPIGEQTGAPLGTPNFTADDYQGQKQSLITRTATGVRNGTIGCYGHCPHLTTSHATLDKILRAIEDTKKNLQCEIGQVVIELGLLRVDHLKLAIGSRIPRLHSQTYIHLTKC</sequence>
<evidence type="ECO:0000313" key="1">
    <source>
        <dbReference type="EMBL" id="KAJ1147827.1"/>
    </source>
</evidence>
<keyword evidence="2" id="KW-1185">Reference proteome</keyword>
<evidence type="ECO:0000313" key="2">
    <source>
        <dbReference type="Proteomes" id="UP001066276"/>
    </source>
</evidence>
<organism evidence="1 2">
    <name type="scientific">Pleurodeles waltl</name>
    <name type="common">Iberian ribbed newt</name>
    <dbReference type="NCBI Taxonomy" id="8319"/>
    <lineage>
        <taxon>Eukaryota</taxon>
        <taxon>Metazoa</taxon>
        <taxon>Chordata</taxon>
        <taxon>Craniata</taxon>
        <taxon>Vertebrata</taxon>
        <taxon>Euteleostomi</taxon>
        <taxon>Amphibia</taxon>
        <taxon>Batrachia</taxon>
        <taxon>Caudata</taxon>
        <taxon>Salamandroidea</taxon>
        <taxon>Salamandridae</taxon>
        <taxon>Pleurodelinae</taxon>
        <taxon>Pleurodeles</taxon>
    </lineage>
</organism>